<feature type="transmembrane region" description="Helical" evidence="7">
    <location>
        <begin position="37"/>
        <end position="55"/>
    </location>
</feature>
<dbReference type="InterPro" id="IPR020846">
    <property type="entry name" value="MFS_dom"/>
</dbReference>
<keyword evidence="4 7" id="KW-1133">Transmembrane helix</keyword>
<keyword evidence="3 7" id="KW-0812">Transmembrane</keyword>
<dbReference type="Gene3D" id="1.20.1250.20">
    <property type="entry name" value="MFS general substrate transporter like domains"/>
    <property type="match status" value="1"/>
</dbReference>
<feature type="transmembrane region" description="Helical" evidence="7">
    <location>
        <begin position="176"/>
        <end position="196"/>
    </location>
</feature>
<feature type="transmembrane region" description="Helical" evidence="7">
    <location>
        <begin position="13"/>
        <end position="30"/>
    </location>
</feature>
<evidence type="ECO:0000256" key="1">
    <source>
        <dbReference type="ARBA" id="ARBA00004141"/>
    </source>
</evidence>
<feature type="non-terminal residue" evidence="9">
    <location>
        <position position="234"/>
    </location>
</feature>
<feature type="transmembrane region" description="Helical" evidence="7">
    <location>
        <begin position="208"/>
        <end position="230"/>
    </location>
</feature>
<comment type="caution">
    <text evidence="9">The sequence shown here is derived from an EMBL/GenBank/DDBJ whole genome shotgun (WGS) entry which is preliminary data.</text>
</comment>
<evidence type="ECO:0000256" key="4">
    <source>
        <dbReference type="ARBA" id="ARBA00022989"/>
    </source>
</evidence>
<dbReference type="Proteomes" id="UP001432322">
    <property type="component" value="Unassembled WGS sequence"/>
</dbReference>
<dbReference type="InterPro" id="IPR036259">
    <property type="entry name" value="MFS_trans_sf"/>
</dbReference>
<comment type="subcellular location">
    <subcellularLocation>
        <location evidence="1">Membrane</location>
        <topology evidence="1">Multi-pass membrane protein</topology>
    </subcellularLocation>
</comment>
<dbReference type="GO" id="GO:0016020">
    <property type="term" value="C:membrane"/>
    <property type="evidence" value="ECO:0007669"/>
    <property type="project" value="UniProtKB-SubCell"/>
</dbReference>
<dbReference type="InterPro" id="IPR044770">
    <property type="entry name" value="MFS_spinster-like"/>
</dbReference>
<evidence type="ECO:0000256" key="2">
    <source>
        <dbReference type="ARBA" id="ARBA00022448"/>
    </source>
</evidence>
<feature type="non-terminal residue" evidence="9">
    <location>
        <position position="1"/>
    </location>
</feature>
<dbReference type="SUPFAM" id="SSF103473">
    <property type="entry name" value="MFS general substrate transporter"/>
    <property type="match status" value="1"/>
</dbReference>
<dbReference type="PROSITE" id="PS50850">
    <property type="entry name" value="MFS"/>
    <property type="match status" value="1"/>
</dbReference>
<organism evidence="9 10">
    <name type="scientific">Pristionchus fissidentatus</name>
    <dbReference type="NCBI Taxonomy" id="1538716"/>
    <lineage>
        <taxon>Eukaryota</taxon>
        <taxon>Metazoa</taxon>
        <taxon>Ecdysozoa</taxon>
        <taxon>Nematoda</taxon>
        <taxon>Chromadorea</taxon>
        <taxon>Rhabditida</taxon>
        <taxon>Rhabditina</taxon>
        <taxon>Diplogasteromorpha</taxon>
        <taxon>Diplogasteroidea</taxon>
        <taxon>Neodiplogasteridae</taxon>
        <taxon>Pristionchus</taxon>
    </lineage>
</organism>
<evidence type="ECO:0000256" key="7">
    <source>
        <dbReference type="SAM" id="Phobius"/>
    </source>
</evidence>
<evidence type="ECO:0000256" key="3">
    <source>
        <dbReference type="ARBA" id="ARBA00022692"/>
    </source>
</evidence>
<dbReference type="PANTHER" id="PTHR23505">
    <property type="entry name" value="SPINSTER"/>
    <property type="match status" value="1"/>
</dbReference>
<evidence type="ECO:0000259" key="8">
    <source>
        <dbReference type="PROSITE" id="PS50850"/>
    </source>
</evidence>
<reference evidence="9" key="1">
    <citation type="submission" date="2023-10" db="EMBL/GenBank/DDBJ databases">
        <title>Genome assembly of Pristionchus species.</title>
        <authorList>
            <person name="Yoshida K."/>
            <person name="Sommer R.J."/>
        </authorList>
    </citation>
    <scope>NUCLEOTIDE SEQUENCE</scope>
    <source>
        <strain evidence="9">RS5133</strain>
    </source>
</reference>
<feature type="transmembrane region" description="Helical" evidence="7">
    <location>
        <begin position="127"/>
        <end position="149"/>
    </location>
</feature>
<keyword evidence="10" id="KW-1185">Reference proteome</keyword>
<gene>
    <name evidence="9" type="ORF">PFISCL1PPCAC_22196</name>
</gene>
<dbReference type="AlphaFoldDB" id="A0AAV5WJK3"/>
<dbReference type="InterPro" id="IPR011701">
    <property type="entry name" value="MFS"/>
</dbReference>
<feature type="transmembrane region" description="Helical" evidence="7">
    <location>
        <begin position="61"/>
        <end position="82"/>
    </location>
</feature>
<protein>
    <recommendedName>
        <fullName evidence="8">Major facilitator superfamily (MFS) profile domain-containing protein</fullName>
    </recommendedName>
</protein>
<comment type="similarity">
    <text evidence="6">Belongs to the major facilitator superfamily. Spinster (TC 2.A.1.49) family.</text>
</comment>
<evidence type="ECO:0000256" key="5">
    <source>
        <dbReference type="ARBA" id="ARBA00023136"/>
    </source>
</evidence>
<dbReference type="PANTHER" id="PTHR23505:SF79">
    <property type="entry name" value="PROTEIN SPINSTER"/>
    <property type="match status" value="1"/>
</dbReference>
<accession>A0AAV5WJK3</accession>
<dbReference type="Pfam" id="PF07690">
    <property type="entry name" value="MFS_1"/>
    <property type="match status" value="1"/>
</dbReference>
<name>A0AAV5WJK3_9BILA</name>
<keyword evidence="5 7" id="KW-0472">Membrane</keyword>
<keyword evidence="2" id="KW-0813">Transport</keyword>
<proteinExistence type="inferred from homology"/>
<sequence length="234" mass="25654">FQTTDSQAATLKTFYDIAHAIALTVMWLFGDFLPKKFAFLSLITLWMGFGFASILVTQQQFWLFVLLRSIAAAGTGAFRVLITVLQADHFTGKNLVLAITADVIGESVSGLLSSTVNAFFVSSGSDWRLGILVAPTLSIPLLVLSCLFLRRSERNEMRNVYSAVSNAFGIVKRKSYSLIVLSQSIALFYSLSLGFWMPSLALYAVEVFPASFLGVSYPGIMTLIANFTFFGCMA</sequence>
<evidence type="ECO:0000256" key="6">
    <source>
        <dbReference type="ARBA" id="ARBA00024338"/>
    </source>
</evidence>
<feature type="domain" description="Major facilitator superfamily (MFS) profile" evidence="8">
    <location>
        <begin position="1"/>
        <end position="234"/>
    </location>
</feature>
<dbReference type="EMBL" id="BTSY01000005">
    <property type="protein sequence ID" value="GMT30899.1"/>
    <property type="molecule type" value="Genomic_DNA"/>
</dbReference>
<dbReference type="GO" id="GO:0022857">
    <property type="term" value="F:transmembrane transporter activity"/>
    <property type="evidence" value="ECO:0007669"/>
    <property type="project" value="InterPro"/>
</dbReference>
<evidence type="ECO:0000313" key="10">
    <source>
        <dbReference type="Proteomes" id="UP001432322"/>
    </source>
</evidence>
<evidence type="ECO:0000313" key="9">
    <source>
        <dbReference type="EMBL" id="GMT30899.1"/>
    </source>
</evidence>